<dbReference type="Proteomes" id="UP000183812">
    <property type="component" value="Unassembled WGS sequence"/>
</dbReference>
<feature type="domain" description="Aldehyde dehydrogenase" evidence="8">
    <location>
        <begin position="21"/>
        <end position="432"/>
    </location>
</feature>
<evidence type="ECO:0000256" key="1">
    <source>
        <dbReference type="ARBA" id="ARBA00009986"/>
    </source>
</evidence>
<dbReference type="PIRSF" id="PIRSF036492">
    <property type="entry name" value="ALDH"/>
    <property type="match status" value="1"/>
</dbReference>
<reference evidence="9 10" key="1">
    <citation type="submission" date="2016-10" db="EMBL/GenBank/DDBJ databases">
        <authorList>
            <person name="de Groot N.N."/>
        </authorList>
    </citation>
    <scope>NUCLEOTIDE SEQUENCE [LARGE SCALE GENOMIC DNA]</scope>
    <source>
        <strain evidence="10">DSM 938 / 37b4</strain>
    </source>
</reference>
<evidence type="ECO:0000256" key="2">
    <source>
        <dbReference type="ARBA" id="ARBA00023002"/>
    </source>
</evidence>
<dbReference type="PROSITE" id="PS00687">
    <property type="entry name" value="ALDEHYDE_DEHYDR_GLU"/>
    <property type="match status" value="1"/>
</dbReference>
<keyword evidence="2 4" id="KW-0560">Oxidoreductase</keyword>
<accession>A0A1G7HXT6</accession>
<proteinExistence type="inferred from homology"/>
<dbReference type="Gene3D" id="3.40.309.10">
    <property type="entry name" value="Aldehyde Dehydrogenase, Chain A, domain 2"/>
    <property type="match status" value="1"/>
</dbReference>
<dbReference type="GO" id="GO:0004029">
    <property type="term" value="F:aldehyde dehydrogenase (NAD+) activity"/>
    <property type="evidence" value="ECO:0007669"/>
    <property type="project" value="TreeGrafter"/>
</dbReference>
<dbReference type="FunFam" id="3.40.309.10:FF:000003">
    <property type="entry name" value="Aldehyde dehydrogenase"/>
    <property type="match status" value="1"/>
</dbReference>
<evidence type="ECO:0000313" key="9">
    <source>
        <dbReference type="EMBL" id="SDF04934.1"/>
    </source>
</evidence>
<dbReference type="InterPro" id="IPR016160">
    <property type="entry name" value="Ald_DH_CS_CYS"/>
</dbReference>
<dbReference type="InterPro" id="IPR016162">
    <property type="entry name" value="Ald_DH_N"/>
</dbReference>
<dbReference type="InterPro" id="IPR012394">
    <property type="entry name" value="Aldehyde_DH_NAD(P)"/>
</dbReference>
<evidence type="ECO:0000256" key="6">
    <source>
        <dbReference type="PROSITE-ProRule" id="PRU10007"/>
    </source>
</evidence>
<dbReference type="Pfam" id="PF00171">
    <property type="entry name" value="Aldedh"/>
    <property type="match status" value="1"/>
</dbReference>
<evidence type="ECO:0000256" key="3">
    <source>
        <dbReference type="ARBA" id="ARBA00023027"/>
    </source>
</evidence>
<evidence type="ECO:0000256" key="5">
    <source>
        <dbReference type="PIRSR" id="PIRSR036492-1"/>
    </source>
</evidence>
<feature type="active site" evidence="5 6">
    <location>
        <position position="211"/>
    </location>
</feature>
<keyword evidence="3" id="KW-0520">NAD</keyword>
<dbReference type="AlphaFoldDB" id="A0A1G7HXT6"/>
<dbReference type="GO" id="GO:0005737">
    <property type="term" value="C:cytoplasm"/>
    <property type="evidence" value="ECO:0007669"/>
    <property type="project" value="TreeGrafter"/>
</dbReference>
<evidence type="ECO:0000256" key="7">
    <source>
        <dbReference type="RuleBase" id="RU003345"/>
    </source>
</evidence>
<dbReference type="InterPro" id="IPR015590">
    <property type="entry name" value="Aldehyde_DH_dom"/>
</dbReference>
<evidence type="ECO:0000313" key="10">
    <source>
        <dbReference type="Proteomes" id="UP000183812"/>
    </source>
</evidence>
<feature type="active site" evidence="5">
    <location>
        <position position="245"/>
    </location>
</feature>
<dbReference type="PANTHER" id="PTHR43570:SF20">
    <property type="entry name" value="ALDEHYDE DEHYDROGENASE ALDX-RELATED"/>
    <property type="match status" value="1"/>
</dbReference>
<dbReference type="InterPro" id="IPR016161">
    <property type="entry name" value="Ald_DH/histidinol_DH"/>
</dbReference>
<dbReference type="PROSITE" id="PS00070">
    <property type="entry name" value="ALDEHYDE_DEHYDR_CYS"/>
    <property type="match status" value="1"/>
</dbReference>
<dbReference type="CDD" id="cd07134">
    <property type="entry name" value="ALDH_AlkH-like"/>
    <property type="match status" value="1"/>
</dbReference>
<dbReference type="Gene3D" id="3.40.605.10">
    <property type="entry name" value="Aldehyde Dehydrogenase, Chain A, domain 1"/>
    <property type="match status" value="1"/>
</dbReference>
<name>A0A1G7HXT6_RHOCA</name>
<dbReference type="PANTHER" id="PTHR43570">
    <property type="entry name" value="ALDEHYDE DEHYDROGENASE"/>
    <property type="match status" value="1"/>
</dbReference>
<dbReference type="OrthoDB" id="9812625at2"/>
<dbReference type="InterPro" id="IPR029510">
    <property type="entry name" value="Ald_DH_CS_GLU"/>
</dbReference>
<organism evidence="9 10">
    <name type="scientific">Rhodobacter capsulatus</name>
    <name type="common">Rhodopseudomonas capsulata</name>
    <dbReference type="NCBI Taxonomy" id="1061"/>
    <lineage>
        <taxon>Bacteria</taxon>
        <taxon>Pseudomonadati</taxon>
        <taxon>Pseudomonadota</taxon>
        <taxon>Alphaproteobacteria</taxon>
        <taxon>Rhodobacterales</taxon>
        <taxon>Rhodobacter group</taxon>
        <taxon>Rhodobacter</taxon>
    </lineage>
</organism>
<dbReference type="GO" id="GO:0006081">
    <property type="term" value="P:aldehyde metabolic process"/>
    <property type="evidence" value="ECO:0007669"/>
    <property type="project" value="InterPro"/>
</dbReference>
<sequence length="465" mass="49383">MSAAAEVFARLRAGDARRRTEFTVPRRRAVLKRLAAEIRAREAEIMAALASDLGKPAVEVRISEIIPILSEIRHTSRHLKSWAGVRRVRPTLSMLGTRATIRPEPKGTVLILAPWNYPLCLALGPLVSAIAAGNAAVVKPSELAPATSALIAKLVAACLPEDLVTVVEGGVETATELLALPFDHIFFTGSPAVGKVVMAAAAKTLASVTLELGGKSPVILGPDADLKQAARMVAWGKFQNAGQTCIAPDHVFVPRAQEEAFTRALRAEIVRMYGARPQASRSFARLIGAKHFERLRGMVTEAVGHGATLIAGGEAEAASRYLAPTVLANVPENAALMREEIFGPVLPVIAYDDLDAVLAGIEAGEKPLALYVFARDRRLISRICAATTSGAVGVNVTLAHFLHLNLPFGGIGQSGLGAAHGHWGFAAFSHEKPVLENRFAVLEPLMPPYGKLAARLARIVQALIG</sequence>
<evidence type="ECO:0000256" key="4">
    <source>
        <dbReference type="PIRNR" id="PIRNR036492"/>
    </source>
</evidence>
<protein>
    <recommendedName>
        <fullName evidence="4">Aldehyde dehydrogenase</fullName>
    </recommendedName>
</protein>
<gene>
    <name evidence="9" type="ORF">SAMN04244550_01587</name>
</gene>
<dbReference type="InterPro" id="IPR016163">
    <property type="entry name" value="Ald_DH_C"/>
</dbReference>
<evidence type="ECO:0000259" key="8">
    <source>
        <dbReference type="Pfam" id="PF00171"/>
    </source>
</evidence>
<dbReference type="FunFam" id="3.40.605.10:FF:000004">
    <property type="entry name" value="Aldehyde dehydrogenase"/>
    <property type="match status" value="1"/>
</dbReference>
<dbReference type="EMBL" id="FNAY01000006">
    <property type="protein sequence ID" value="SDF04934.1"/>
    <property type="molecule type" value="Genomic_DNA"/>
</dbReference>
<dbReference type="SUPFAM" id="SSF53720">
    <property type="entry name" value="ALDH-like"/>
    <property type="match status" value="1"/>
</dbReference>
<dbReference type="RefSeq" id="WP_074553420.1">
    <property type="nucleotide sequence ID" value="NZ_CP119563.1"/>
</dbReference>
<comment type="similarity">
    <text evidence="1 4 7">Belongs to the aldehyde dehydrogenase family.</text>
</comment>